<dbReference type="PANTHER" id="PTHR22642">
    <property type="entry name" value="IMIDAZOLONEPROPIONASE"/>
    <property type="match status" value="1"/>
</dbReference>
<dbReference type="Pfam" id="PF07969">
    <property type="entry name" value="Amidohydro_3"/>
    <property type="match status" value="1"/>
</dbReference>
<accession>A0A8K0NR91</accession>
<dbReference type="CDD" id="cd01300">
    <property type="entry name" value="YtcJ_like"/>
    <property type="match status" value="1"/>
</dbReference>
<evidence type="ECO:0000259" key="1">
    <source>
        <dbReference type="Pfam" id="PF07969"/>
    </source>
</evidence>
<evidence type="ECO:0000313" key="3">
    <source>
        <dbReference type="Proteomes" id="UP000812966"/>
    </source>
</evidence>
<comment type="caution">
    <text evidence="2">The sequence shown here is derived from an EMBL/GenBank/DDBJ whole genome shotgun (WGS) entry which is preliminary data.</text>
</comment>
<evidence type="ECO:0000313" key="2">
    <source>
        <dbReference type="EMBL" id="KAG7562081.1"/>
    </source>
</evidence>
<sequence length="558" mass="61117">MSSTKLFVNGRIFTSRPGDESLHQAMLVEGDKVMCVGTNEHVIQKASQAGSSTEKIDLNGSVVLPGIVDGHTHLVMLGAALNRINTIGLSIGQIQTALSDARKAEPNVKKLLGRSFLFNALGKPPHRKHLDEVVRDIPVFIDSADLHSCWLNTAALNVLGITKDTPDPKGGSFEKDTDGELTGLFLETAVVDHVWPYLAAQLTDEKRLQYLDDVFKSYLATGVTGATEMALEGLDLAALETIYNRNGGKLPIRISCHWIVSPNGSAEDRAERVMEAVKHKERLASHAPWLRIAGIKIIADGVVDSCTAYCSKAYHDGTFAKPIWPREELLETVALADKHGLQVAVHAIGDAAIDMALDAFEYAINVNGERPKGARLHRIEHLEVVTRESIIRLAKLGVVASLQPVHADPIYVPNWRKMLSEDERCDRAFPWSEYVEADALMAFGSDAPTAPHHCFPNIYTATTRQSGLDASHPPSTDERIKSLSRFCVGLEKATQNYTLGSAYSCQSSAYCGSLEPGKSADFCILEIDPFKNGLETLREAQEGVRETWLCGERVWSKV</sequence>
<dbReference type="InterPro" id="IPR011059">
    <property type="entry name" value="Metal-dep_hydrolase_composite"/>
</dbReference>
<dbReference type="Gene3D" id="3.10.310.70">
    <property type="match status" value="1"/>
</dbReference>
<dbReference type="SUPFAM" id="SSF51338">
    <property type="entry name" value="Composite domain of metallo-dependent hydrolases"/>
    <property type="match status" value="1"/>
</dbReference>
<gene>
    <name evidence="2" type="ORF">FFLO_02460</name>
</gene>
<dbReference type="Gene3D" id="2.30.40.10">
    <property type="entry name" value="Urease, subunit C, domain 1"/>
    <property type="match status" value="1"/>
</dbReference>
<proteinExistence type="predicted"/>
<dbReference type="EMBL" id="JABELV010000039">
    <property type="protein sequence ID" value="KAG7562081.1"/>
    <property type="molecule type" value="Genomic_DNA"/>
</dbReference>
<dbReference type="InterPro" id="IPR032466">
    <property type="entry name" value="Metal_Hydrolase"/>
</dbReference>
<dbReference type="InterPro" id="IPR033932">
    <property type="entry name" value="YtcJ-like"/>
</dbReference>
<protein>
    <recommendedName>
        <fullName evidence="1">Amidohydrolase 3 domain-containing protein</fullName>
    </recommendedName>
</protein>
<dbReference type="GO" id="GO:0016810">
    <property type="term" value="F:hydrolase activity, acting on carbon-nitrogen (but not peptide) bonds"/>
    <property type="evidence" value="ECO:0007669"/>
    <property type="project" value="InterPro"/>
</dbReference>
<feature type="domain" description="Amidohydrolase 3" evidence="1">
    <location>
        <begin position="56"/>
        <end position="554"/>
    </location>
</feature>
<dbReference type="AlphaFoldDB" id="A0A8K0NR91"/>
<reference evidence="2" key="1">
    <citation type="submission" date="2020-04" db="EMBL/GenBank/DDBJ databases">
        <title>Analysis of mating type loci in Filobasidium floriforme.</title>
        <authorList>
            <person name="Nowrousian M."/>
        </authorList>
    </citation>
    <scope>NUCLEOTIDE SEQUENCE</scope>
    <source>
        <strain evidence="2">CBS 6242</strain>
    </source>
</reference>
<dbReference type="Gene3D" id="3.20.20.140">
    <property type="entry name" value="Metal-dependent hydrolases"/>
    <property type="match status" value="1"/>
</dbReference>
<keyword evidence="3" id="KW-1185">Reference proteome</keyword>
<name>A0A8K0NR91_9TREE</name>
<dbReference type="InterPro" id="IPR013108">
    <property type="entry name" value="Amidohydro_3"/>
</dbReference>
<dbReference type="Proteomes" id="UP000812966">
    <property type="component" value="Unassembled WGS sequence"/>
</dbReference>
<organism evidence="2 3">
    <name type="scientific">Filobasidium floriforme</name>
    <dbReference type="NCBI Taxonomy" id="5210"/>
    <lineage>
        <taxon>Eukaryota</taxon>
        <taxon>Fungi</taxon>
        <taxon>Dikarya</taxon>
        <taxon>Basidiomycota</taxon>
        <taxon>Agaricomycotina</taxon>
        <taxon>Tremellomycetes</taxon>
        <taxon>Filobasidiales</taxon>
        <taxon>Filobasidiaceae</taxon>
        <taxon>Filobasidium</taxon>
    </lineage>
</organism>
<dbReference type="PANTHER" id="PTHR22642:SF20">
    <property type="entry name" value="AMIDOHYDROLASE 3 DOMAIN-CONTAINING PROTEIN"/>
    <property type="match status" value="1"/>
</dbReference>
<dbReference type="SUPFAM" id="SSF51556">
    <property type="entry name" value="Metallo-dependent hydrolases"/>
    <property type="match status" value="1"/>
</dbReference>